<evidence type="ECO:0000256" key="5">
    <source>
        <dbReference type="ARBA" id="ARBA00022701"/>
    </source>
</evidence>
<proteinExistence type="predicted"/>
<evidence type="ECO:0000256" key="6">
    <source>
        <dbReference type="ARBA" id="ARBA00022794"/>
    </source>
</evidence>
<name>A0A8J7NID3_ATRSP</name>
<keyword evidence="3" id="KW-1003">Cell membrane</keyword>
<dbReference type="PROSITE" id="PS50021">
    <property type="entry name" value="CH"/>
    <property type="match status" value="1"/>
</dbReference>
<dbReference type="Gene3D" id="1.10.418.10">
    <property type="entry name" value="Calponin-like domain"/>
    <property type="match status" value="1"/>
</dbReference>
<dbReference type="GO" id="GO:0030030">
    <property type="term" value="P:cell projection organization"/>
    <property type="evidence" value="ECO:0007669"/>
    <property type="project" value="UniProtKB-KW"/>
</dbReference>
<keyword evidence="14" id="KW-1185">Reference proteome</keyword>
<evidence type="ECO:0000256" key="1">
    <source>
        <dbReference type="ARBA" id="ARBA00004221"/>
    </source>
</evidence>
<dbReference type="GO" id="GO:0005930">
    <property type="term" value="C:axoneme"/>
    <property type="evidence" value="ECO:0007669"/>
    <property type="project" value="UniProtKB-SubCell"/>
</dbReference>
<dbReference type="InterPro" id="IPR036872">
    <property type="entry name" value="CH_dom_sf"/>
</dbReference>
<evidence type="ECO:0000256" key="2">
    <source>
        <dbReference type="ARBA" id="ARBA00004430"/>
    </source>
</evidence>
<evidence type="ECO:0000256" key="4">
    <source>
        <dbReference type="ARBA" id="ARBA00022490"/>
    </source>
</evidence>
<evidence type="ECO:0000259" key="12">
    <source>
        <dbReference type="PROSITE" id="PS50021"/>
    </source>
</evidence>
<keyword evidence="6" id="KW-0970">Cilium biogenesis/degradation</keyword>
<dbReference type="GO" id="GO:0005874">
    <property type="term" value="C:microtubule"/>
    <property type="evidence" value="ECO:0007669"/>
    <property type="project" value="UniProtKB-KW"/>
</dbReference>
<dbReference type="PANTHER" id="PTHR12509">
    <property type="entry name" value="SPERMATOGENESIS-ASSOCIATED 4-RELATED"/>
    <property type="match status" value="1"/>
</dbReference>
<dbReference type="SUPFAM" id="SSF47576">
    <property type="entry name" value="Calponin-homology domain, CH-domain"/>
    <property type="match status" value="1"/>
</dbReference>
<evidence type="ECO:0000256" key="10">
    <source>
        <dbReference type="ARBA" id="ARBA00023273"/>
    </source>
</evidence>
<dbReference type="PANTHER" id="PTHR12509:SF9">
    <property type="entry name" value="SPERM FLAGELLAR PROTEIN 1 ISOFORM X1"/>
    <property type="match status" value="1"/>
</dbReference>
<comment type="subcellular location">
    <subcellularLocation>
        <location evidence="1">Apical cell membrane</location>
    </subcellularLocation>
    <subcellularLocation>
        <location evidence="2">Cytoplasm</location>
        <location evidence="2">Cytoskeleton</location>
        <location evidence="2">Cilium axoneme</location>
    </subcellularLocation>
</comment>
<accession>A0A8J7NID3</accession>
<keyword evidence="10" id="KW-0966">Cell projection</keyword>
<evidence type="ECO:0000313" key="13">
    <source>
        <dbReference type="EMBL" id="MBN3313917.1"/>
    </source>
</evidence>
<dbReference type="GO" id="GO:0016324">
    <property type="term" value="C:apical plasma membrane"/>
    <property type="evidence" value="ECO:0007669"/>
    <property type="project" value="UniProtKB-SubCell"/>
</dbReference>
<feature type="non-terminal residue" evidence="13">
    <location>
        <position position="256"/>
    </location>
</feature>
<dbReference type="GO" id="GO:0008017">
    <property type="term" value="F:microtubule binding"/>
    <property type="evidence" value="ECO:0007669"/>
    <property type="project" value="TreeGrafter"/>
</dbReference>
<keyword evidence="9" id="KW-0206">Cytoskeleton</keyword>
<feature type="non-terminal residue" evidence="13">
    <location>
        <position position="1"/>
    </location>
</feature>
<sequence length="256" mass="28862">MSGDLDEDSLQELYAWVDRAPLSRPKRNITRDFSDGVLTAEIVKFHFPKLVEMHNYVPASSTQQKVNNWSHLNRKVFNRLNFSVPEELVRKVAQCTPGMVELVLHSLRQKIEEKQKQGASKPSPQVRGRQRCWGQVVDGLGCVITVWRAAQVSWRVRIGAVLPMCSPDPRCAQPAAGPDPATRLLLEEREQALLSAQETIQVRAETETEQRAVKTCSSRKDFSETHTHSWTLSCEAWSSGTLLSNDLYTSGFTITD</sequence>
<evidence type="ECO:0000256" key="11">
    <source>
        <dbReference type="ARBA" id="ARBA00072182"/>
    </source>
</evidence>
<organism evidence="13 14">
    <name type="scientific">Atractosteus spatula</name>
    <name type="common">Alligator gar</name>
    <name type="synonym">Lepisosteus spatula</name>
    <dbReference type="NCBI Taxonomy" id="7917"/>
    <lineage>
        <taxon>Eukaryota</taxon>
        <taxon>Metazoa</taxon>
        <taxon>Chordata</taxon>
        <taxon>Craniata</taxon>
        <taxon>Vertebrata</taxon>
        <taxon>Euteleostomi</taxon>
        <taxon>Actinopterygii</taxon>
        <taxon>Neopterygii</taxon>
        <taxon>Holostei</taxon>
        <taxon>Semionotiformes</taxon>
        <taxon>Lepisosteidae</taxon>
        <taxon>Atractosteus</taxon>
    </lineage>
</organism>
<evidence type="ECO:0000256" key="3">
    <source>
        <dbReference type="ARBA" id="ARBA00022475"/>
    </source>
</evidence>
<keyword evidence="8" id="KW-0472">Membrane</keyword>
<dbReference type="AlphaFoldDB" id="A0A8J7NID3"/>
<dbReference type="Pfam" id="PF06294">
    <property type="entry name" value="CH_2"/>
    <property type="match status" value="1"/>
</dbReference>
<dbReference type="InterPro" id="IPR010441">
    <property type="entry name" value="CH_2"/>
</dbReference>
<evidence type="ECO:0000256" key="8">
    <source>
        <dbReference type="ARBA" id="ARBA00023136"/>
    </source>
</evidence>
<gene>
    <name evidence="13" type="primary">Spef1_1</name>
    <name evidence="13" type="ORF">GTO95_0008738</name>
</gene>
<evidence type="ECO:0000313" key="14">
    <source>
        <dbReference type="Proteomes" id="UP000736164"/>
    </source>
</evidence>
<protein>
    <recommendedName>
        <fullName evidence="11">Sperm flagellar protein 1</fullName>
    </recommendedName>
</protein>
<dbReference type="InterPro" id="IPR052111">
    <property type="entry name" value="Spermatogenesis_Ciliary_MAP"/>
</dbReference>
<dbReference type="EMBL" id="JAAWVO010013298">
    <property type="protein sequence ID" value="MBN3313917.1"/>
    <property type="molecule type" value="Genomic_DNA"/>
</dbReference>
<evidence type="ECO:0000256" key="9">
    <source>
        <dbReference type="ARBA" id="ARBA00023212"/>
    </source>
</evidence>
<feature type="domain" description="Calponin-homology (CH)" evidence="12">
    <location>
        <begin position="7"/>
        <end position="112"/>
    </location>
</feature>
<keyword evidence="7" id="KW-0969">Cilium</keyword>
<dbReference type="Proteomes" id="UP000736164">
    <property type="component" value="Unassembled WGS sequence"/>
</dbReference>
<dbReference type="GO" id="GO:0051493">
    <property type="term" value="P:regulation of cytoskeleton organization"/>
    <property type="evidence" value="ECO:0007669"/>
    <property type="project" value="TreeGrafter"/>
</dbReference>
<keyword evidence="4" id="KW-0963">Cytoplasm</keyword>
<dbReference type="FunFam" id="1.10.418.10:FF:000060">
    <property type="entry name" value="Sperm flagellar protein 1"/>
    <property type="match status" value="1"/>
</dbReference>
<evidence type="ECO:0000256" key="7">
    <source>
        <dbReference type="ARBA" id="ARBA00023069"/>
    </source>
</evidence>
<reference evidence="13" key="1">
    <citation type="journal article" date="2021" name="Cell">
        <title>Tracing the genetic footprints of vertebrate landing in non-teleost ray-finned fishes.</title>
        <authorList>
            <person name="Bi X."/>
            <person name="Wang K."/>
            <person name="Yang L."/>
            <person name="Pan H."/>
            <person name="Jiang H."/>
            <person name="Wei Q."/>
            <person name="Fang M."/>
            <person name="Yu H."/>
            <person name="Zhu C."/>
            <person name="Cai Y."/>
            <person name="He Y."/>
            <person name="Gan X."/>
            <person name="Zeng H."/>
            <person name="Yu D."/>
            <person name="Zhu Y."/>
            <person name="Jiang H."/>
            <person name="Qiu Q."/>
            <person name="Yang H."/>
            <person name="Zhang Y.E."/>
            <person name="Wang W."/>
            <person name="Zhu M."/>
            <person name="He S."/>
            <person name="Zhang G."/>
        </authorList>
    </citation>
    <scope>NUCLEOTIDE SEQUENCE</scope>
    <source>
        <strain evidence="13">Allg_001</strain>
    </source>
</reference>
<dbReference type="InterPro" id="IPR001715">
    <property type="entry name" value="CH_dom"/>
</dbReference>
<keyword evidence="5" id="KW-0493">Microtubule</keyword>
<comment type="caution">
    <text evidence="13">The sequence shown here is derived from an EMBL/GenBank/DDBJ whole genome shotgun (WGS) entry which is preliminary data.</text>
</comment>